<protein>
    <submittedName>
        <fullName evidence="1">ABC transporter ATP-binding protein</fullName>
    </submittedName>
</protein>
<accession>A0A6G4UF74</accession>
<gene>
    <name evidence="1" type="ORF">G5C51_42110</name>
</gene>
<sequence>PRVQGAELSLAVPDPAAELARWLSAGCRPVEVDVRRPSLDDLYRALAHRRQELPKETADAA</sequence>
<keyword evidence="1" id="KW-0067">ATP-binding</keyword>
<evidence type="ECO:0000313" key="1">
    <source>
        <dbReference type="EMBL" id="NGN70461.1"/>
    </source>
</evidence>
<name>A0A6G4UF74_9ACTN</name>
<organism evidence="1 2">
    <name type="scientific">Streptomyces coryli</name>
    <dbReference type="NCBI Taxonomy" id="1128680"/>
    <lineage>
        <taxon>Bacteria</taxon>
        <taxon>Bacillati</taxon>
        <taxon>Actinomycetota</taxon>
        <taxon>Actinomycetes</taxon>
        <taxon>Kitasatosporales</taxon>
        <taxon>Streptomycetaceae</taxon>
        <taxon>Streptomyces</taxon>
    </lineage>
</organism>
<dbReference type="Proteomes" id="UP000481583">
    <property type="component" value="Unassembled WGS sequence"/>
</dbReference>
<reference evidence="1 2" key="1">
    <citation type="submission" date="2020-02" db="EMBL/GenBank/DDBJ databases">
        <title>Whole-genome analyses of novel actinobacteria.</title>
        <authorList>
            <person name="Sahin N."/>
        </authorList>
    </citation>
    <scope>NUCLEOTIDE SEQUENCE [LARGE SCALE GENOMIC DNA]</scope>
    <source>
        <strain evidence="1 2">A7024</strain>
    </source>
</reference>
<keyword evidence="1" id="KW-0547">Nucleotide-binding</keyword>
<comment type="caution">
    <text evidence="1">The sequence shown here is derived from an EMBL/GenBank/DDBJ whole genome shotgun (WGS) entry which is preliminary data.</text>
</comment>
<evidence type="ECO:0000313" key="2">
    <source>
        <dbReference type="Proteomes" id="UP000481583"/>
    </source>
</evidence>
<feature type="non-terminal residue" evidence="1">
    <location>
        <position position="1"/>
    </location>
</feature>
<proteinExistence type="predicted"/>
<keyword evidence="2" id="KW-1185">Reference proteome</keyword>
<dbReference type="AlphaFoldDB" id="A0A6G4UF74"/>
<dbReference type="GO" id="GO:0005524">
    <property type="term" value="F:ATP binding"/>
    <property type="evidence" value="ECO:0007669"/>
    <property type="project" value="UniProtKB-KW"/>
</dbReference>
<dbReference type="EMBL" id="JAAKZV010000549">
    <property type="protein sequence ID" value="NGN70461.1"/>
    <property type="molecule type" value="Genomic_DNA"/>
</dbReference>